<gene>
    <name evidence="1" type="ORF">HQN87_18420</name>
</gene>
<dbReference type="InterPro" id="IPR018540">
    <property type="entry name" value="Spo0E-like"/>
</dbReference>
<organism evidence="1 2">
    <name type="scientific">Paenibacillus tritici</name>
    <dbReference type="NCBI Taxonomy" id="1873425"/>
    <lineage>
        <taxon>Bacteria</taxon>
        <taxon>Bacillati</taxon>
        <taxon>Bacillota</taxon>
        <taxon>Bacilli</taxon>
        <taxon>Bacillales</taxon>
        <taxon>Paenibacillaceae</taxon>
        <taxon>Paenibacillus</taxon>
    </lineage>
</organism>
<dbReference type="Proteomes" id="UP000711047">
    <property type="component" value="Unassembled WGS sequence"/>
</dbReference>
<accession>A0ABX2DRP1</accession>
<evidence type="ECO:0000313" key="1">
    <source>
        <dbReference type="EMBL" id="NQX47310.1"/>
    </source>
</evidence>
<evidence type="ECO:0000313" key="2">
    <source>
        <dbReference type="Proteomes" id="UP000711047"/>
    </source>
</evidence>
<keyword evidence="2" id="KW-1185">Reference proteome</keyword>
<dbReference type="InterPro" id="IPR036638">
    <property type="entry name" value="HLH_DNA-bd_sf"/>
</dbReference>
<dbReference type="Pfam" id="PF09388">
    <property type="entry name" value="SpoOE-like"/>
    <property type="match status" value="1"/>
</dbReference>
<dbReference type="SUPFAM" id="SSF140500">
    <property type="entry name" value="BAS1536-like"/>
    <property type="match status" value="1"/>
</dbReference>
<sequence length="61" mass="7270">MDQLEAIVQHIEAERIRLNQLEEQYGRLHPSVIRQSRILDELINEYHKADPSGKNRDSRME</sequence>
<dbReference type="InterPro" id="IPR037208">
    <property type="entry name" value="Spo0E-like_sf"/>
</dbReference>
<dbReference type="RefSeq" id="WP_173136428.1">
    <property type="nucleotide sequence ID" value="NZ_JABMKX010000010.1"/>
</dbReference>
<dbReference type="EMBL" id="JABMKX010000010">
    <property type="protein sequence ID" value="NQX47310.1"/>
    <property type="molecule type" value="Genomic_DNA"/>
</dbReference>
<comment type="caution">
    <text evidence="1">The sequence shown here is derived from an EMBL/GenBank/DDBJ whole genome shotgun (WGS) entry which is preliminary data.</text>
</comment>
<name>A0ABX2DRP1_9BACL</name>
<dbReference type="Gene3D" id="4.10.280.10">
    <property type="entry name" value="Helix-loop-helix DNA-binding domain"/>
    <property type="match status" value="1"/>
</dbReference>
<reference evidence="1 2" key="1">
    <citation type="submission" date="2020-05" db="EMBL/GenBank/DDBJ databases">
        <title>Paenibacillus glebae, sp. nov., Paenibacillus humi sp. nov., Paenibacillus pedi sp. nov., Paenibacillus terrestris sp. nov. and Paenibacillus terricola sp. nov., isolated from a forest top soil sample.</title>
        <authorList>
            <person name="Qi S."/>
            <person name="Carlier A."/>
            <person name="Cnockaert M."/>
            <person name="Vandamme P."/>
        </authorList>
    </citation>
    <scope>NUCLEOTIDE SEQUENCE [LARGE SCALE GENOMIC DNA]</scope>
    <source>
        <strain evidence="1 2">LMG 29502</strain>
    </source>
</reference>
<protein>
    <submittedName>
        <fullName evidence="1">Aspartyl-phosphate phosphatase Spo0E family protein</fullName>
    </submittedName>
</protein>
<proteinExistence type="predicted"/>